<dbReference type="InterPro" id="IPR013783">
    <property type="entry name" value="Ig-like_fold"/>
</dbReference>
<organism evidence="2">
    <name type="scientific">Kuenenia stuttgartiensis</name>
    <dbReference type="NCBI Taxonomy" id="174633"/>
    <lineage>
        <taxon>Bacteria</taxon>
        <taxon>Pseudomonadati</taxon>
        <taxon>Planctomycetota</taxon>
        <taxon>Candidatus Brocadiia</taxon>
        <taxon>Candidatus Brocadiales</taxon>
        <taxon>Candidatus Brocadiaceae</taxon>
        <taxon>Candidatus Kuenenia</taxon>
    </lineage>
</organism>
<dbReference type="InterPro" id="IPR051172">
    <property type="entry name" value="Chlamydia_OmcB"/>
</dbReference>
<dbReference type="Pfam" id="PF01345">
    <property type="entry name" value="DUF11"/>
    <property type="match status" value="4"/>
</dbReference>
<feature type="domain" description="DUF11" evidence="1">
    <location>
        <begin position="203"/>
        <end position="296"/>
    </location>
</feature>
<dbReference type="InterPro" id="IPR001434">
    <property type="entry name" value="OmcB-like_DUF11"/>
</dbReference>
<name>Q1Q072_KUEST</name>
<feature type="domain" description="DUF11" evidence="1">
    <location>
        <begin position="307"/>
        <end position="405"/>
    </location>
</feature>
<evidence type="ECO:0000313" key="2">
    <source>
        <dbReference type="EMBL" id="CAJ72733.1"/>
    </source>
</evidence>
<dbReference type="AlphaFoldDB" id="Q1Q072"/>
<accession>Q1Q072</accession>
<proteinExistence type="predicted"/>
<reference evidence="2" key="2">
    <citation type="submission" date="2006-01" db="EMBL/GenBank/DDBJ databases">
        <authorList>
            <person name="Genoscope"/>
        </authorList>
    </citation>
    <scope>NUCLEOTIDE SEQUENCE</scope>
</reference>
<dbReference type="Gene3D" id="2.60.40.10">
    <property type="entry name" value="Immunoglobulins"/>
    <property type="match status" value="3"/>
</dbReference>
<protein>
    <recommendedName>
        <fullName evidence="1">DUF11 domain-containing protein</fullName>
    </recommendedName>
</protein>
<gene>
    <name evidence="2" type="ORF">kustd1988</name>
</gene>
<dbReference type="PANTHER" id="PTHR34819:SF3">
    <property type="entry name" value="CELL SURFACE PROTEIN"/>
    <property type="match status" value="1"/>
</dbReference>
<evidence type="ECO:0000259" key="1">
    <source>
        <dbReference type="Pfam" id="PF01345"/>
    </source>
</evidence>
<dbReference type="NCBIfam" id="TIGR01451">
    <property type="entry name" value="B_ant_repeat"/>
    <property type="match status" value="3"/>
</dbReference>
<dbReference type="EMBL" id="CT573072">
    <property type="protein sequence ID" value="CAJ72733.1"/>
    <property type="molecule type" value="Genomic_DNA"/>
</dbReference>
<dbReference type="InterPro" id="IPR047589">
    <property type="entry name" value="DUF11_rpt"/>
</dbReference>
<reference evidence="2" key="1">
    <citation type="journal article" date="2006" name="Nature">
        <title>Deciphering the evolution and metabolism of an anammox bacterium from a community genome.</title>
        <authorList>
            <person name="Strous M."/>
            <person name="Pelletier E."/>
            <person name="Mangenot S."/>
            <person name="Rattei T."/>
            <person name="Lehner A."/>
            <person name="Taylor M.W."/>
            <person name="Horn M."/>
            <person name="Daims H."/>
            <person name="Bartol-Mavel D."/>
            <person name="Wincker P."/>
            <person name="Barbe V."/>
            <person name="Fonknechten N."/>
            <person name="Vallenet D."/>
            <person name="Segurens B."/>
            <person name="Schenowitz-Truong C."/>
            <person name="Medigue C."/>
            <person name="Collingro A."/>
            <person name="Snel B."/>
            <person name="Dutilh B.E."/>
            <person name="OpDenCamp H.J.M."/>
            <person name="vanDerDrift C."/>
            <person name="Cirpus I."/>
            <person name="vanDePas-Schoonen K.T."/>
            <person name="Harhangi H.R."/>
            <person name="vanNiftrik L."/>
            <person name="Schmid M."/>
            <person name="Keltjens J."/>
            <person name="vanDeVossenberg J."/>
            <person name="Kartal B."/>
            <person name="Meier H."/>
            <person name="Frishman D."/>
            <person name="Huynen M.A."/>
            <person name="Mewes H."/>
            <person name="Weissenbach J."/>
            <person name="Jetten M.S.M."/>
            <person name="Wagner M."/>
            <person name="LePaslier D."/>
        </authorList>
    </citation>
    <scope>NUCLEOTIDE SEQUENCE</scope>
</reference>
<feature type="domain" description="DUF11" evidence="1">
    <location>
        <begin position="96"/>
        <end position="167"/>
    </location>
</feature>
<sequence length="538" mass="58369">MHLMEILYMNKFKRAVFLLYILFATLPFLYGCSYTNRYFSNEKEVVSARGYDETQAASEKKSSVKKETKSEAAAEYKRLHMSDKQHGLVLIDKNLPSEPQVGQLFDYVITITNVSGQKLMDVKVIETLSNNFEMKNATPKADITKENVIQWNMGELSPDENKSFRVFGIPVKEGSISFCTDVTYNLPPFCSIANAVQPKLLLTKNAPPAVLICDVIPFTFVVQNSGTGYAKNVEIKESLPEGLKTHDGLSNVVLKIGTLAPGESRTVTLDVTADKTGEYRNVATVVADTGLSAESNKTTTVVQKPELQITKKGPGKIYIGRDITYDIAVKNVGDGNAGTTVVEDTIPANATFLNASSGGVLSDGSVVWNLGTLYSKDTRKLSITLRPNGLGSVLNRATAEAVCADAVSVTAATDVLGIAAILLEVVDVHDPVEVGEDETYIITVTNQGSSHSKNVKMSCTLEDEMEYVSSSGATGGSLSDDGKVFSFDPLPSLAPKAKATWKVVVKALSEGDVRFKVSMQDDRLDRPVEETEATTFYK</sequence>
<feature type="domain" description="DUF11" evidence="1">
    <location>
        <begin position="431"/>
        <end position="523"/>
    </location>
</feature>
<dbReference type="PANTHER" id="PTHR34819">
    <property type="entry name" value="LARGE CYSTEINE-RICH PERIPLASMIC PROTEIN OMCB"/>
    <property type="match status" value="1"/>
</dbReference>